<evidence type="ECO:0000256" key="9">
    <source>
        <dbReference type="ARBA" id="ARBA00081769"/>
    </source>
</evidence>
<evidence type="ECO:0000256" key="8">
    <source>
        <dbReference type="ARBA" id="ARBA00069791"/>
    </source>
</evidence>
<feature type="coiled-coil region" evidence="11">
    <location>
        <begin position="883"/>
        <end position="1028"/>
    </location>
</feature>
<dbReference type="PANTHER" id="PTHR10331:SF23">
    <property type="entry name" value="CENTROMERE PROTEIN J"/>
    <property type="match status" value="1"/>
</dbReference>
<gene>
    <name evidence="16" type="primary">CENPJ</name>
</gene>
<feature type="compositionally biased region" description="Polar residues" evidence="12">
    <location>
        <begin position="869"/>
        <end position="880"/>
    </location>
</feature>
<feature type="domain" description="Centromere protein J C-terminal" evidence="13">
    <location>
        <begin position="1294"/>
        <end position="1323"/>
    </location>
</feature>
<keyword evidence="15" id="KW-1185">Reference proteome</keyword>
<keyword evidence="6" id="KW-0206">Cytoskeleton</keyword>
<dbReference type="GO" id="GO:0061511">
    <property type="term" value="P:centriole elongation"/>
    <property type="evidence" value="ECO:0007669"/>
    <property type="project" value="TreeGrafter"/>
</dbReference>
<organism evidence="15 16">
    <name type="scientific">Notechis scutatus</name>
    <name type="common">mainland tiger snake</name>
    <dbReference type="NCBI Taxonomy" id="8663"/>
    <lineage>
        <taxon>Eukaryota</taxon>
        <taxon>Metazoa</taxon>
        <taxon>Chordata</taxon>
        <taxon>Craniata</taxon>
        <taxon>Vertebrata</taxon>
        <taxon>Euteleostomi</taxon>
        <taxon>Lepidosauria</taxon>
        <taxon>Squamata</taxon>
        <taxon>Bifurcata</taxon>
        <taxon>Unidentata</taxon>
        <taxon>Episquamata</taxon>
        <taxon>Toxicofera</taxon>
        <taxon>Serpentes</taxon>
        <taxon>Colubroidea</taxon>
        <taxon>Elapidae</taxon>
        <taxon>Hydrophiinae</taxon>
        <taxon>Notechis</taxon>
    </lineage>
</organism>
<dbReference type="InterPro" id="IPR009852">
    <property type="entry name" value="CENPJ_C_dom"/>
</dbReference>
<dbReference type="Gene3D" id="2.60.450.20">
    <property type="match status" value="1"/>
</dbReference>
<protein>
    <recommendedName>
        <fullName evidence="8">Centrosomal P4.1-associated protein</fullName>
    </recommendedName>
    <alternativeName>
        <fullName evidence="9">Centromere protein J</fullName>
    </alternativeName>
    <alternativeName>
        <fullName evidence="10">Centrosome assembly and centriole elongation protein</fullName>
    </alternativeName>
</protein>
<feature type="coiled-coil region" evidence="11">
    <location>
        <begin position="330"/>
        <end position="364"/>
    </location>
</feature>
<evidence type="ECO:0000259" key="14">
    <source>
        <dbReference type="Pfam" id="PF25779"/>
    </source>
</evidence>
<feature type="domain" description="CENPJ tubulin-binding region" evidence="14">
    <location>
        <begin position="320"/>
        <end position="387"/>
    </location>
</feature>
<evidence type="ECO:0000256" key="11">
    <source>
        <dbReference type="SAM" id="Coils"/>
    </source>
</evidence>
<dbReference type="FunFam" id="2.60.450.20:FF:000001">
    <property type="entry name" value="Centromere protein J"/>
    <property type="match status" value="1"/>
</dbReference>
<proteinExistence type="inferred from homology"/>
<dbReference type="GO" id="GO:0005813">
    <property type="term" value="C:centrosome"/>
    <property type="evidence" value="ECO:0007669"/>
    <property type="project" value="TreeGrafter"/>
</dbReference>
<dbReference type="PANTHER" id="PTHR10331">
    <property type="entry name" value="T COMPLEX PROTEIN 10"/>
    <property type="match status" value="1"/>
</dbReference>
<feature type="region of interest" description="Disordered" evidence="12">
    <location>
        <begin position="659"/>
        <end position="752"/>
    </location>
</feature>
<feature type="compositionally biased region" description="Polar residues" evidence="12">
    <location>
        <begin position="662"/>
        <end position="671"/>
    </location>
</feature>
<name>A0A6J1UTB2_9SAUR</name>
<evidence type="ECO:0000256" key="6">
    <source>
        <dbReference type="ARBA" id="ARBA00023212"/>
    </source>
</evidence>
<evidence type="ECO:0000256" key="5">
    <source>
        <dbReference type="ARBA" id="ARBA00022701"/>
    </source>
</evidence>
<comment type="subcellular location">
    <subcellularLocation>
        <location evidence="1">Cytoplasm</location>
        <location evidence="1">Cytoskeleton</location>
        <location evidence="1">Microtubule organizing center</location>
        <location evidence="1">Centrosome</location>
        <location evidence="1">Centriole</location>
    </subcellularLocation>
</comment>
<dbReference type="RefSeq" id="XP_026530884.1">
    <property type="nucleotide sequence ID" value="XM_026675099.1"/>
</dbReference>
<feature type="compositionally biased region" description="Acidic residues" evidence="12">
    <location>
        <begin position="679"/>
        <end position="699"/>
    </location>
</feature>
<evidence type="ECO:0000313" key="15">
    <source>
        <dbReference type="Proteomes" id="UP000504612"/>
    </source>
</evidence>
<dbReference type="Pfam" id="PF07202">
    <property type="entry name" value="Tcp10_C"/>
    <property type="match status" value="4"/>
</dbReference>
<accession>A0A6J1UTB2</accession>
<evidence type="ECO:0000256" key="2">
    <source>
        <dbReference type="ARBA" id="ARBA00005627"/>
    </source>
</evidence>
<feature type="compositionally biased region" description="Basic and acidic residues" evidence="12">
    <location>
        <begin position="737"/>
        <end position="746"/>
    </location>
</feature>
<feature type="domain" description="Centromere protein J C-terminal" evidence="13">
    <location>
        <begin position="1255"/>
        <end position="1289"/>
    </location>
</feature>
<feature type="compositionally biased region" description="Basic and acidic residues" evidence="12">
    <location>
        <begin position="858"/>
        <end position="868"/>
    </location>
</feature>
<dbReference type="GO" id="GO:0015631">
    <property type="term" value="F:tubulin binding"/>
    <property type="evidence" value="ECO:0007669"/>
    <property type="project" value="TreeGrafter"/>
</dbReference>
<dbReference type="GO" id="GO:0060271">
    <property type="term" value="P:cilium assembly"/>
    <property type="evidence" value="ECO:0007669"/>
    <property type="project" value="TreeGrafter"/>
</dbReference>
<dbReference type="Pfam" id="PF25779">
    <property type="entry name" value="Tubulin-bind_CPAP"/>
    <property type="match status" value="1"/>
</dbReference>
<dbReference type="KEGG" id="nss:113416951"/>
<keyword evidence="4" id="KW-0597">Phosphoprotein</keyword>
<evidence type="ECO:0000256" key="4">
    <source>
        <dbReference type="ARBA" id="ARBA00022553"/>
    </source>
</evidence>
<feature type="region of interest" description="Disordered" evidence="12">
    <location>
        <begin position="257"/>
        <end position="309"/>
    </location>
</feature>
<sequence>MATSTDLNWEENLISHWMSNAARAGVILNPAFPGLITTKAISTESVSSGHGVNLVHRSSSISPSEDTMHKEQTLDLKSSFEEKVDSSKTLFSTSASNKEQTLMVKDVPAHWTATETKPGSDQLDDLDEGCCTELLLQKLEQLKELQHHKKELLRRQQMEQIQRLMEEQQNLLSLVAEQQEHTGSPATKDDGTQNYAGSVCLSPVPYFPLCPSRGNTDWDSASRVSSPVDQRDYLQNFNNNQILKKNHSADPFYKKQSSDISLKGNNELKLEDQKTISGRSKQSPEQSLQGSIEGDSDCEDQRNTEASKNLTAGKCSEVVNEEERPIAASMQERKQTFEEFLEEQMRLEEQRLNEKANLKVAEKAAFQKPVPKQPFLKRGEGLNRYTNAKYKVAKEKESKTILQPDPLEIKNTIKADKLQLHRKTASSNKISDNFVPKLVNQNIKTKKNVSFSARKTSRLKNCTGKGVSSSARQNTNEMKSEVLRNSLRSEINGEKEKKEENIMPLAKLHEIDIKLPVGKEAPSEVTEFLINPGERDQELSFELSFQKKLGNWETEKEKEKKELDEFLFLEQAADEVSFASNSSLIIRILDQGQQISSGHRLSSTPIKSRLQEQQMNVLNVTAAAKLNGKNWGSQVSNHERHKDNSQVSEPFMVHRSSADYETLQTSSSAEFQDSKNTELDDDNSDESSEMTSESEEEFEITIKPASEGVEKTTLKNQNDYPEFSECREQIENTESAKSPDSKEKDGGQSNELCRDTAYPSVFCSDRSKFQFDDEISWTDFENSNLCTQIPDGDMLSKVPLTPDCSKTPFHDKVIKRKIAMVKKGDALLKQNMTVNEETEPPTSDLMLKLFPSLKPKPKVDALSRHESKSNTIQEESSGESVRSQLLKEKLVELEMEIERFRTENASLTKLREEHETALENLRKEKSDFEHHKTQELVQIEELKKEEARKLQKERKVFEKYAQAARAIPDKKERDEIQALKQQIATLQEDVKKRETKWSATHTRLRDQIEALTKENTQLREEIKIMERFRLEAWKRKEACTKKKKNSNSGYSDKHEPTHLPAALPKSHSGSSMNQVEKSSKINVKSDLPSEGSLSPKCEPTKAHEANLDKKVITPEGSSKTFMANFPADGTSESAAVTFDSSEGEEEVEREASHPDGKVEKVLKNGCHLIIFPNGTRKEVSCDGKTTTVTFFNGDVKQVLDDQRVIYYYADAKTTHTTYPTGLEVLHFSNGQIEKHFPDGKKEITFPDQTIKNVFTDGREVNIFPDGTIVHMQQDGSKIIEFSNGQQEVHTADFKRREYPDGTIKTVYADGHQETQYASGRLRVKNKNGDVVMDTHP</sequence>
<reference evidence="16" key="1">
    <citation type="submission" date="2025-08" db="UniProtKB">
        <authorList>
            <consortium name="RefSeq"/>
        </authorList>
    </citation>
    <scope>IDENTIFICATION</scope>
</reference>
<keyword evidence="11" id="KW-0175">Coiled coil</keyword>
<dbReference type="InterPro" id="IPR058029">
    <property type="entry name" value="Tubulin-bd_CENPJ"/>
</dbReference>
<evidence type="ECO:0000256" key="12">
    <source>
        <dbReference type="SAM" id="MobiDB-lite"/>
    </source>
</evidence>
<dbReference type="Proteomes" id="UP000504612">
    <property type="component" value="Unplaced"/>
</dbReference>
<feature type="region of interest" description="Disordered" evidence="12">
    <location>
        <begin position="1136"/>
        <end position="1155"/>
    </location>
</feature>
<feature type="compositionally biased region" description="Polar residues" evidence="12">
    <location>
        <begin position="1067"/>
        <end position="1082"/>
    </location>
</feature>
<comment type="similarity">
    <text evidence="2">Belongs to the TCP10 family.</text>
</comment>
<feature type="compositionally biased region" description="Polar residues" evidence="12">
    <location>
        <begin position="275"/>
        <end position="290"/>
    </location>
</feature>
<feature type="region of interest" description="Disordered" evidence="12">
    <location>
        <begin position="858"/>
        <end position="880"/>
    </location>
</feature>
<keyword evidence="3" id="KW-0963">Cytoplasm</keyword>
<dbReference type="CTD" id="55835"/>
<evidence type="ECO:0000256" key="3">
    <source>
        <dbReference type="ARBA" id="ARBA00022490"/>
    </source>
</evidence>
<keyword evidence="5" id="KW-0493">Microtubule</keyword>
<feature type="domain" description="Centromere protein J C-terminal" evidence="13">
    <location>
        <begin position="1219"/>
        <end position="1247"/>
    </location>
</feature>
<dbReference type="GeneID" id="113416951"/>
<dbReference type="InterPro" id="IPR047002">
    <property type="entry name" value="Tcp10_C_sf"/>
</dbReference>
<dbReference type="GO" id="GO:1902117">
    <property type="term" value="P:positive regulation of organelle assembly"/>
    <property type="evidence" value="ECO:0007669"/>
    <property type="project" value="UniProtKB-ARBA"/>
</dbReference>
<evidence type="ECO:0000256" key="7">
    <source>
        <dbReference type="ARBA" id="ARBA00064598"/>
    </source>
</evidence>
<dbReference type="GO" id="GO:0005874">
    <property type="term" value="C:microtubule"/>
    <property type="evidence" value="ECO:0007669"/>
    <property type="project" value="UniProtKB-KW"/>
</dbReference>
<evidence type="ECO:0000259" key="13">
    <source>
        <dbReference type="Pfam" id="PF07202"/>
    </source>
</evidence>
<feature type="domain" description="Centromere protein J C-terminal" evidence="13">
    <location>
        <begin position="1148"/>
        <end position="1179"/>
    </location>
</feature>
<evidence type="ECO:0000256" key="10">
    <source>
        <dbReference type="ARBA" id="ARBA00083148"/>
    </source>
</evidence>
<comment type="subunit">
    <text evidence="7">Forms homodimers. Associates with microtubules plus ends; binds to beta-tubulin subunits exposed on microtubule outer surface at its distal tip; also associates with microtubule lattice. Associated with the gamma-tubulin complex. Interacts with the head domain of EPB41. Interacts with LYST. Interacts with CEP152 (via C-terminus). Interacts with STIL. Forms a complex with STIL and SASS6.</text>
</comment>
<evidence type="ECO:0000256" key="1">
    <source>
        <dbReference type="ARBA" id="ARBA00004114"/>
    </source>
</evidence>
<feature type="coiled-coil region" evidence="11">
    <location>
        <begin position="135"/>
        <end position="181"/>
    </location>
</feature>
<feature type="region of interest" description="Disordered" evidence="12">
    <location>
        <begin position="1038"/>
        <end position="1100"/>
    </location>
</feature>
<evidence type="ECO:0000313" key="16">
    <source>
        <dbReference type="RefSeq" id="XP_026530884.1"/>
    </source>
</evidence>
<dbReference type="InterPro" id="IPR026581">
    <property type="entry name" value="TCP10L/CENPJ"/>
</dbReference>
<dbReference type="GO" id="GO:0005814">
    <property type="term" value="C:centriole"/>
    <property type="evidence" value="ECO:0007669"/>
    <property type="project" value="UniProtKB-SubCell"/>
</dbReference>